<name>A0A1N6KBF7_9BURK</name>
<evidence type="ECO:0000313" key="14">
    <source>
        <dbReference type="Proteomes" id="UP000184693"/>
    </source>
</evidence>
<accession>A0A1N6KBF7</accession>
<feature type="transmembrane region" description="Helical" evidence="12">
    <location>
        <begin position="45"/>
        <end position="67"/>
    </location>
</feature>
<evidence type="ECO:0000256" key="12">
    <source>
        <dbReference type="SAM" id="Phobius"/>
    </source>
</evidence>
<sequence>MLATRTGSRVRCAAPGPHMPKPPSSTATAEDARLQKGPARRRCEAALSLLMCVLLTACSGSPSVGILGAYFPDWLFCVIGGTVLTAVVHVLSYRNGYGSWLTPPAIVYPALTVLFSIVLWAIGFNL</sequence>
<evidence type="ECO:0000256" key="3">
    <source>
        <dbReference type="ARBA" id="ARBA00021237"/>
    </source>
</evidence>
<evidence type="ECO:0000256" key="1">
    <source>
        <dbReference type="ARBA" id="ARBA00004141"/>
    </source>
</evidence>
<keyword evidence="4" id="KW-1003">Cell membrane</keyword>
<gene>
    <name evidence="13" type="ORF">SAMN05444168_6612</name>
</gene>
<evidence type="ECO:0000313" key="13">
    <source>
        <dbReference type="EMBL" id="SIO53647.1"/>
    </source>
</evidence>
<feature type="transmembrane region" description="Helical" evidence="12">
    <location>
        <begin position="105"/>
        <end position="123"/>
    </location>
</feature>
<evidence type="ECO:0000256" key="4">
    <source>
        <dbReference type="ARBA" id="ARBA00022475"/>
    </source>
</evidence>
<evidence type="ECO:0000256" key="11">
    <source>
        <dbReference type="SAM" id="MobiDB-lite"/>
    </source>
</evidence>
<dbReference type="EMBL" id="FSRM01000002">
    <property type="protein sequence ID" value="SIO53647.1"/>
    <property type="molecule type" value="Genomic_DNA"/>
</dbReference>
<comment type="subcellular location">
    <subcellularLocation>
        <location evidence="1">Membrane</location>
        <topology evidence="1">Multi-pass membrane protein</topology>
    </subcellularLocation>
</comment>
<dbReference type="Proteomes" id="UP000184693">
    <property type="component" value="Unassembled WGS sequence"/>
</dbReference>
<evidence type="ECO:0000256" key="5">
    <source>
        <dbReference type="ARBA" id="ARBA00022692"/>
    </source>
</evidence>
<proteinExistence type="inferred from homology"/>
<evidence type="ECO:0000256" key="10">
    <source>
        <dbReference type="ARBA" id="ARBA00023288"/>
    </source>
</evidence>
<feature type="transmembrane region" description="Helical" evidence="12">
    <location>
        <begin position="73"/>
        <end position="93"/>
    </location>
</feature>
<dbReference type="GO" id="GO:0016020">
    <property type="term" value="C:membrane"/>
    <property type="evidence" value="ECO:0007669"/>
    <property type="project" value="UniProtKB-SubCell"/>
</dbReference>
<dbReference type="Pfam" id="PF17090">
    <property type="entry name" value="Ytca"/>
    <property type="match status" value="1"/>
</dbReference>
<evidence type="ECO:0000256" key="9">
    <source>
        <dbReference type="ARBA" id="ARBA00023139"/>
    </source>
</evidence>
<feature type="region of interest" description="Disordered" evidence="11">
    <location>
        <begin position="1"/>
        <end position="33"/>
    </location>
</feature>
<comment type="similarity">
    <text evidence="2">Belongs to the YtcA family.</text>
</comment>
<dbReference type="OrthoDB" id="123105at2"/>
<evidence type="ECO:0000256" key="6">
    <source>
        <dbReference type="ARBA" id="ARBA00022729"/>
    </source>
</evidence>
<protein>
    <recommendedName>
        <fullName evidence="3">Uncharacterized protein YtcA</fullName>
    </recommendedName>
</protein>
<evidence type="ECO:0000256" key="2">
    <source>
        <dbReference type="ARBA" id="ARBA00008208"/>
    </source>
</evidence>
<keyword evidence="8 12" id="KW-0472">Membrane</keyword>
<keyword evidence="7 12" id="KW-1133">Transmembrane helix</keyword>
<dbReference type="AlphaFoldDB" id="A0A1N6KBF7"/>
<organism evidence="13 14">
    <name type="scientific">Paraburkholderia phenazinium</name>
    <dbReference type="NCBI Taxonomy" id="60549"/>
    <lineage>
        <taxon>Bacteria</taxon>
        <taxon>Pseudomonadati</taxon>
        <taxon>Pseudomonadota</taxon>
        <taxon>Betaproteobacteria</taxon>
        <taxon>Burkholderiales</taxon>
        <taxon>Burkholderiaceae</taxon>
        <taxon>Paraburkholderia</taxon>
    </lineage>
</organism>
<evidence type="ECO:0000256" key="7">
    <source>
        <dbReference type="ARBA" id="ARBA00022989"/>
    </source>
</evidence>
<keyword evidence="10" id="KW-0449">Lipoprotein</keyword>
<keyword evidence="6" id="KW-0732">Signal</keyword>
<reference evidence="13 14" key="1">
    <citation type="submission" date="2016-11" db="EMBL/GenBank/DDBJ databases">
        <authorList>
            <person name="Jaros S."/>
            <person name="Januszkiewicz K."/>
            <person name="Wedrychowicz H."/>
        </authorList>
    </citation>
    <scope>NUCLEOTIDE SEQUENCE [LARGE SCALE GENOMIC DNA]</scope>
    <source>
        <strain evidence="13 14">GAS86</strain>
    </source>
</reference>
<keyword evidence="5 12" id="KW-0812">Transmembrane</keyword>
<dbReference type="InterPro" id="IPR031381">
    <property type="entry name" value="YtcA"/>
</dbReference>
<keyword evidence="9" id="KW-0564">Palmitate</keyword>
<evidence type="ECO:0000256" key="8">
    <source>
        <dbReference type="ARBA" id="ARBA00023136"/>
    </source>
</evidence>